<keyword evidence="2" id="KW-1003">Cell membrane</keyword>
<proteinExistence type="inferred from homology"/>
<dbReference type="Gene3D" id="1.20.1250.20">
    <property type="entry name" value="MFS general substrate transporter like domains"/>
    <property type="match status" value="1"/>
</dbReference>
<dbReference type="AlphaFoldDB" id="A0AAW2I5E8"/>
<dbReference type="SUPFAM" id="SSF103473">
    <property type="entry name" value="MFS general substrate transporter"/>
    <property type="match status" value="1"/>
</dbReference>
<comment type="subcellular location">
    <subcellularLocation>
        <location evidence="1">Cell membrane</location>
        <topology evidence="1">Multi-pass membrane protein</topology>
    </subcellularLocation>
</comment>
<name>A0AAW2I5E8_9NEOP</name>
<dbReference type="InterPro" id="IPR036259">
    <property type="entry name" value="MFS_trans_sf"/>
</dbReference>
<dbReference type="InterPro" id="IPR005828">
    <property type="entry name" value="MFS_sugar_transport-like"/>
</dbReference>
<evidence type="ECO:0000256" key="7">
    <source>
        <dbReference type="ARBA" id="ARBA00024348"/>
    </source>
</evidence>
<dbReference type="PANTHER" id="PTHR48021">
    <property type="match status" value="1"/>
</dbReference>
<keyword evidence="8" id="KW-0813">Transport</keyword>
<dbReference type="InterPro" id="IPR005829">
    <property type="entry name" value="Sugar_transporter_CS"/>
</dbReference>
<keyword evidence="3 9" id="KW-0812">Transmembrane</keyword>
<reference evidence="11" key="1">
    <citation type="journal article" date="2024" name="Gigascience">
        <title>Chromosome-level genome of the poultry shaft louse Menopon gallinae provides insight into the host-switching and adaptive evolution of parasitic lice.</title>
        <authorList>
            <person name="Xu Y."/>
            <person name="Ma L."/>
            <person name="Liu S."/>
            <person name="Liang Y."/>
            <person name="Liu Q."/>
            <person name="He Z."/>
            <person name="Tian L."/>
            <person name="Duan Y."/>
            <person name="Cai W."/>
            <person name="Li H."/>
            <person name="Song F."/>
        </authorList>
    </citation>
    <scope>NUCLEOTIDE SEQUENCE</scope>
    <source>
        <strain evidence="11">Cailab_2023a</strain>
    </source>
</reference>
<feature type="domain" description="Major facilitator superfamily (MFS) profile" evidence="10">
    <location>
        <begin position="27"/>
        <end position="457"/>
    </location>
</feature>
<protein>
    <recommendedName>
        <fullName evidence="10">Major facilitator superfamily (MFS) profile domain-containing protein</fullName>
    </recommendedName>
</protein>
<evidence type="ECO:0000313" key="11">
    <source>
        <dbReference type="EMBL" id="KAL0277046.1"/>
    </source>
</evidence>
<feature type="transmembrane region" description="Helical" evidence="9">
    <location>
        <begin position="428"/>
        <end position="450"/>
    </location>
</feature>
<evidence type="ECO:0000256" key="9">
    <source>
        <dbReference type="SAM" id="Phobius"/>
    </source>
</evidence>
<dbReference type="GO" id="GO:0051119">
    <property type="term" value="F:sugar transmembrane transporter activity"/>
    <property type="evidence" value="ECO:0007669"/>
    <property type="project" value="InterPro"/>
</dbReference>
<feature type="transmembrane region" description="Helical" evidence="9">
    <location>
        <begin position="266"/>
        <end position="284"/>
    </location>
</feature>
<evidence type="ECO:0000256" key="3">
    <source>
        <dbReference type="ARBA" id="ARBA00022692"/>
    </source>
</evidence>
<feature type="transmembrane region" description="Helical" evidence="9">
    <location>
        <begin position="365"/>
        <end position="386"/>
    </location>
</feature>
<feature type="transmembrane region" description="Helical" evidence="9">
    <location>
        <begin position="125"/>
        <end position="146"/>
    </location>
</feature>
<dbReference type="NCBIfam" id="TIGR00879">
    <property type="entry name" value="SP"/>
    <property type="match status" value="1"/>
</dbReference>
<evidence type="ECO:0000256" key="8">
    <source>
        <dbReference type="RuleBase" id="RU003346"/>
    </source>
</evidence>
<keyword evidence="6" id="KW-0325">Glycoprotein</keyword>
<dbReference type="PROSITE" id="PS00217">
    <property type="entry name" value="SUGAR_TRANSPORT_2"/>
    <property type="match status" value="1"/>
</dbReference>
<accession>A0AAW2I5E8</accession>
<dbReference type="PANTHER" id="PTHR48021:SF1">
    <property type="entry name" value="GH07001P-RELATED"/>
    <property type="match status" value="1"/>
</dbReference>
<evidence type="ECO:0000256" key="1">
    <source>
        <dbReference type="ARBA" id="ARBA00004651"/>
    </source>
</evidence>
<dbReference type="InterPro" id="IPR020846">
    <property type="entry name" value="MFS_dom"/>
</dbReference>
<feature type="transmembrane region" description="Helical" evidence="9">
    <location>
        <begin position="182"/>
        <end position="203"/>
    </location>
</feature>
<evidence type="ECO:0000259" key="10">
    <source>
        <dbReference type="PROSITE" id="PS50850"/>
    </source>
</evidence>
<dbReference type="GO" id="GO:0005886">
    <property type="term" value="C:plasma membrane"/>
    <property type="evidence" value="ECO:0007669"/>
    <property type="project" value="UniProtKB-SubCell"/>
</dbReference>
<dbReference type="InterPro" id="IPR050549">
    <property type="entry name" value="MFS_Trehalose_Transporter"/>
</dbReference>
<dbReference type="Pfam" id="PF00083">
    <property type="entry name" value="Sugar_tr"/>
    <property type="match status" value="1"/>
</dbReference>
<keyword evidence="4 9" id="KW-1133">Transmembrane helix</keyword>
<evidence type="ECO:0000256" key="6">
    <source>
        <dbReference type="ARBA" id="ARBA00023180"/>
    </source>
</evidence>
<feature type="transmembrane region" description="Helical" evidence="9">
    <location>
        <begin position="158"/>
        <end position="176"/>
    </location>
</feature>
<feature type="transmembrane region" description="Helical" evidence="9">
    <location>
        <begin position="304"/>
        <end position="324"/>
    </location>
</feature>
<dbReference type="PROSITE" id="PS50850">
    <property type="entry name" value="MFS"/>
    <property type="match status" value="1"/>
</dbReference>
<feature type="transmembrane region" description="Helical" evidence="9">
    <location>
        <begin position="70"/>
        <end position="92"/>
    </location>
</feature>
<keyword evidence="5 9" id="KW-0472">Membrane</keyword>
<feature type="transmembrane region" description="Helical" evidence="9">
    <location>
        <begin position="398"/>
        <end position="422"/>
    </location>
</feature>
<comment type="similarity">
    <text evidence="7">Belongs to the major facilitator superfamily. Sugar transporter (TC 2.A.1.1) family. Trehalose transporter subfamily.</text>
</comment>
<evidence type="ECO:0000256" key="5">
    <source>
        <dbReference type="ARBA" id="ARBA00023136"/>
    </source>
</evidence>
<dbReference type="CDD" id="cd17358">
    <property type="entry name" value="MFS_GLUT6_8_Class3_like"/>
    <property type="match status" value="1"/>
</dbReference>
<evidence type="ECO:0000256" key="4">
    <source>
        <dbReference type="ARBA" id="ARBA00022989"/>
    </source>
</evidence>
<evidence type="ECO:0000256" key="2">
    <source>
        <dbReference type="ARBA" id="ARBA00022475"/>
    </source>
</evidence>
<feature type="transmembrane region" description="Helical" evidence="9">
    <location>
        <begin position="29"/>
        <end position="50"/>
    </location>
</feature>
<dbReference type="InterPro" id="IPR044775">
    <property type="entry name" value="MFS_ERD6/Tret1-like"/>
</dbReference>
<dbReference type="InterPro" id="IPR003663">
    <property type="entry name" value="Sugar/inositol_transpt"/>
</dbReference>
<feature type="transmembrane region" description="Helical" evidence="9">
    <location>
        <begin position="331"/>
        <end position="353"/>
    </location>
</feature>
<dbReference type="EMBL" id="JARGDH010000002">
    <property type="protein sequence ID" value="KAL0277046.1"/>
    <property type="molecule type" value="Genomic_DNA"/>
</dbReference>
<dbReference type="FunFam" id="1.20.1250.20:FF:000055">
    <property type="entry name" value="Facilitated trehalose transporter Tret1-2 homolog"/>
    <property type="match status" value="1"/>
</dbReference>
<gene>
    <name evidence="11" type="ORF">PYX00_004467</name>
</gene>
<feature type="transmembrane region" description="Helical" evidence="9">
    <location>
        <begin position="99"/>
        <end position="119"/>
    </location>
</feature>
<organism evidence="11">
    <name type="scientific">Menopon gallinae</name>
    <name type="common">poultry shaft louse</name>
    <dbReference type="NCBI Taxonomy" id="328185"/>
    <lineage>
        <taxon>Eukaryota</taxon>
        <taxon>Metazoa</taxon>
        <taxon>Ecdysozoa</taxon>
        <taxon>Arthropoda</taxon>
        <taxon>Hexapoda</taxon>
        <taxon>Insecta</taxon>
        <taxon>Pterygota</taxon>
        <taxon>Neoptera</taxon>
        <taxon>Paraneoptera</taxon>
        <taxon>Psocodea</taxon>
        <taxon>Troctomorpha</taxon>
        <taxon>Phthiraptera</taxon>
        <taxon>Amblycera</taxon>
        <taxon>Menoponidae</taxon>
        <taxon>Menopon</taxon>
    </lineage>
</organism>
<dbReference type="PRINTS" id="PR00171">
    <property type="entry name" value="SUGRTRNSPORT"/>
</dbReference>
<sequence length="470" mass="51224">MGRFNIFYMAGTYDMTKVEKSPAKRLPQYGGAFTACLSGLAFGTILAWTSPAGPLLEDGSAGFPVSTYEVSVIGSLMPIGGAISSVPTGFLTDRFGRRTVLLSIVPILLVGWGLIIWATSVEMMFVGRFITGMCGGSICVTAPVFTTEIAQKEIRGELASYFQLLLSAGIVLAFVAGSQLNVFYLSIVCAVVPIIFGVTFFFFPETPVYYLNRGRRESAIKSLKFYRGKDYDFQEELSELEESSSERSNAQESKWDVFTSKHGKKAFYLSILLMTFQQFCGINACTFYSTTIFQSAGSSLEPRYATVIVGVMQLAGAIVAMLLVDRLGRVILLGTSAAAMAISSFLIGGYFFIKEYNLMDATALSWLPLVGECVFVVMFSVGYGPVPWAIMPEINPSRIVGIVQSVACVVNWVCAFLVTKFFPELVEVIGAGLTFFIFALIGTITTVFSFKAVPETNGKSLEEIQSLMSR</sequence>
<comment type="caution">
    <text evidence="11">The sequence shown here is derived from an EMBL/GenBank/DDBJ whole genome shotgun (WGS) entry which is preliminary data.</text>
</comment>